<dbReference type="Proteomes" id="UP000276133">
    <property type="component" value="Unassembled WGS sequence"/>
</dbReference>
<sequence length="77" mass="8958">MWGRPISNEKILACNLSMKTSKFGLENGFKLPIINAISGTRIVFFFVAKSYDSFDLFFIMIIYCLRKEYNCVVDKFL</sequence>
<organism evidence="1 2">
    <name type="scientific">Brachionus plicatilis</name>
    <name type="common">Marine rotifer</name>
    <name type="synonym">Brachionus muelleri</name>
    <dbReference type="NCBI Taxonomy" id="10195"/>
    <lineage>
        <taxon>Eukaryota</taxon>
        <taxon>Metazoa</taxon>
        <taxon>Spiralia</taxon>
        <taxon>Gnathifera</taxon>
        <taxon>Rotifera</taxon>
        <taxon>Eurotatoria</taxon>
        <taxon>Monogononta</taxon>
        <taxon>Pseudotrocha</taxon>
        <taxon>Ploima</taxon>
        <taxon>Brachionidae</taxon>
        <taxon>Brachionus</taxon>
    </lineage>
</organism>
<reference evidence="1 2" key="1">
    <citation type="journal article" date="2018" name="Sci. Rep.">
        <title>Genomic signatures of local adaptation to the degree of environmental predictability in rotifers.</title>
        <authorList>
            <person name="Franch-Gras L."/>
            <person name="Hahn C."/>
            <person name="Garcia-Roger E.M."/>
            <person name="Carmona M.J."/>
            <person name="Serra M."/>
            <person name="Gomez A."/>
        </authorList>
    </citation>
    <scope>NUCLEOTIDE SEQUENCE [LARGE SCALE GENOMIC DNA]</scope>
    <source>
        <strain evidence="1">HYR1</strain>
    </source>
</reference>
<proteinExistence type="predicted"/>
<comment type="caution">
    <text evidence="1">The sequence shown here is derived from an EMBL/GenBank/DDBJ whole genome shotgun (WGS) entry which is preliminary data.</text>
</comment>
<dbReference type="EMBL" id="REGN01001094">
    <property type="protein sequence ID" value="RNA37118.1"/>
    <property type="molecule type" value="Genomic_DNA"/>
</dbReference>
<gene>
    <name evidence="1" type="ORF">BpHYR1_045299</name>
</gene>
<evidence type="ECO:0000313" key="1">
    <source>
        <dbReference type="EMBL" id="RNA37118.1"/>
    </source>
</evidence>
<protein>
    <submittedName>
        <fullName evidence="1">Uncharacterized protein</fullName>
    </submittedName>
</protein>
<evidence type="ECO:0000313" key="2">
    <source>
        <dbReference type="Proteomes" id="UP000276133"/>
    </source>
</evidence>
<dbReference type="AlphaFoldDB" id="A0A3M7SNK5"/>
<name>A0A3M7SNK5_BRAPC</name>
<accession>A0A3M7SNK5</accession>
<keyword evidence="2" id="KW-1185">Reference proteome</keyword>